<dbReference type="Proteomes" id="UP000036681">
    <property type="component" value="Unplaced"/>
</dbReference>
<keyword evidence="1" id="KW-1185">Reference proteome</keyword>
<organism evidence="1 2">
    <name type="scientific">Ascaris lumbricoides</name>
    <name type="common">Giant roundworm</name>
    <dbReference type="NCBI Taxonomy" id="6252"/>
    <lineage>
        <taxon>Eukaryota</taxon>
        <taxon>Metazoa</taxon>
        <taxon>Ecdysozoa</taxon>
        <taxon>Nematoda</taxon>
        <taxon>Chromadorea</taxon>
        <taxon>Rhabditida</taxon>
        <taxon>Spirurina</taxon>
        <taxon>Ascaridomorpha</taxon>
        <taxon>Ascaridoidea</taxon>
        <taxon>Ascarididae</taxon>
        <taxon>Ascaris</taxon>
    </lineage>
</organism>
<reference evidence="2" key="1">
    <citation type="submission" date="2017-02" db="UniProtKB">
        <authorList>
            <consortium name="WormBaseParasite"/>
        </authorList>
    </citation>
    <scope>IDENTIFICATION</scope>
</reference>
<sequence length="63" mass="7290">MNALTLCKISAERPFLMNTYVMTAHSLDDSFQRPQIGERKAVHGDMPRNFSLNERNNALFYDL</sequence>
<protein>
    <submittedName>
        <fullName evidence="2">Uncharacterized protein</fullName>
    </submittedName>
</protein>
<dbReference type="WBParaSite" id="ALUE_0001855201-mRNA-1">
    <property type="protein sequence ID" value="ALUE_0001855201-mRNA-1"/>
    <property type="gene ID" value="ALUE_0001855201"/>
</dbReference>
<name>A0A0M3IIY1_ASCLU</name>
<accession>A0A0M3IIY1</accession>
<evidence type="ECO:0000313" key="2">
    <source>
        <dbReference type="WBParaSite" id="ALUE_0001855201-mRNA-1"/>
    </source>
</evidence>
<dbReference type="AlphaFoldDB" id="A0A0M3IIY1"/>
<proteinExistence type="predicted"/>
<evidence type="ECO:0000313" key="1">
    <source>
        <dbReference type="Proteomes" id="UP000036681"/>
    </source>
</evidence>